<dbReference type="InterPro" id="IPR018483">
    <property type="entry name" value="Carb_kinase_FGGY_CS"/>
</dbReference>
<evidence type="ECO:0000256" key="5">
    <source>
        <dbReference type="ARBA" id="ARBA00022777"/>
    </source>
</evidence>
<dbReference type="EC" id="2.7.1.30" evidence="9"/>
<feature type="binding site" evidence="9">
    <location>
        <position position="411"/>
    </location>
    <ligand>
        <name>ATP</name>
        <dbReference type="ChEBI" id="CHEBI:30616"/>
    </ligand>
</feature>
<sequence>MAGYVLAIDQGTTSTRAIVFDGEMKIAGIGQKEFTQIFPKPGWVEHDPEEIWESVLWTVRQALKEARIEASGIAAIGITNQRETVVVWERETGKPIHNAIVWQDRRTASYCDKLKRQGLEKLFNRRTGLLLDPYFSGTKLSWMLANVKGARARAAKGELCFGTIDTFLIWRLTGGKSFVTDATNASRTLIYNIADNRWDEDLLETLRIPAAMLPEVKDCADDFGITDKNLFGAAIPILGVAGDQQAATIGQACFEPGMLKSTYGTGCFAVLNTGKDMCRSKNRLLTTIAYRLNGETTYALEGSIFIAGAAVQWLRDGLGIIERASQTGELAREADPQQEVYLVPAFTGLGAPHWDAEARGAIFGLTRATGPAEFARAALEAVCYQTRDLLDAMRKDWRNSNGETVLRVDGGMVASDWTMQRLSDLLDAPVDRPTILETTALGAAWLAGSKAGVWPDRKAFAKSWARQRRFEPEMDEKTRAAKIRGWKDAVKRTLTAG</sequence>
<reference evidence="14" key="1">
    <citation type="submission" date="2017-04" db="EMBL/GenBank/DDBJ databases">
        <authorList>
            <person name="Varghese N."/>
            <person name="Submissions S."/>
        </authorList>
    </citation>
    <scope>NUCLEOTIDE SEQUENCE [LARGE SCALE GENOMIC DNA]</scope>
    <source>
        <strain evidence="14">B4P</strain>
    </source>
</reference>
<comment type="pathway">
    <text evidence="1 9">Polyol metabolism; glycerol degradation via glycerol kinase pathway; sn-glycerol 3-phosphate from glycerol: step 1/1.</text>
</comment>
<feature type="binding site" evidence="9">
    <location>
        <position position="83"/>
    </location>
    <ligand>
        <name>sn-glycerol 3-phosphate</name>
        <dbReference type="ChEBI" id="CHEBI:57597"/>
    </ligand>
</feature>
<feature type="binding site" evidence="9">
    <location>
        <position position="134"/>
    </location>
    <ligand>
        <name>glycerol</name>
        <dbReference type="ChEBI" id="CHEBI:17754"/>
    </ligand>
</feature>
<feature type="binding site" evidence="9">
    <location>
        <position position="243"/>
    </location>
    <ligand>
        <name>sn-glycerol 3-phosphate</name>
        <dbReference type="ChEBI" id="CHEBI:57597"/>
    </ligand>
</feature>
<feature type="binding site" evidence="9">
    <location>
        <position position="308"/>
    </location>
    <ligand>
        <name>ATP</name>
        <dbReference type="ChEBI" id="CHEBI:30616"/>
    </ligand>
</feature>
<feature type="binding site" evidence="9">
    <location>
        <position position="265"/>
    </location>
    <ligand>
        <name>ADP</name>
        <dbReference type="ChEBI" id="CHEBI:456216"/>
    </ligand>
</feature>
<keyword evidence="4 9" id="KW-0547">Nucleotide-binding</keyword>
<dbReference type="InterPro" id="IPR018484">
    <property type="entry name" value="FGGY_N"/>
</dbReference>
<dbReference type="RefSeq" id="WP_085425017.1">
    <property type="nucleotide sequence ID" value="NZ_FXAF01000011.1"/>
</dbReference>
<dbReference type="GO" id="GO:0004370">
    <property type="term" value="F:glycerol kinase activity"/>
    <property type="evidence" value="ECO:0007669"/>
    <property type="project" value="UniProtKB-UniRule"/>
</dbReference>
<keyword evidence="3 9" id="KW-0808">Transferase</keyword>
<evidence type="ECO:0000256" key="1">
    <source>
        <dbReference type="ARBA" id="ARBA00005190"/>
    </source>
</evidence>
<dbReference type="GO" id="GO:0006072">
    <property type="term" value="P:glycerol-3-phosphate metabolic process"/>
    <property type="evidence" value="ECO:0007669"/>
    <property type="project" value="InterPro"/>
</dbReference>
<keyword evidence="14" id="KW-1185">Reference proteome</keyword>
<feature type="binding site" evidence="9">
    <location>
        <position position="14"/>
    </location>
    <ligand>
        <name>ATP</name>
        <dbReference type="ChEBI" id="CHEBI:30616"/>
    </ligand>
</feature>
<evidence type="ECO:0000259" key="12">
    <source>
        <dbReference type="Pfam" id="PF02782"/>
    </source>
</evidence>
<keyword evidence="7 9" id="KW-0067">ATP-binding</keyword>
<dbReference type="InterPro" id="IPR000577">
    <property type="entry name" value="Carb_kinase_FGGY"/>
</dbReference>
<dbReference type="Pfam" id="PF00370">
    <property type="entry name" value="FGGY_N"/>
    <property type="match status" value="1"/>
</dbReference>
<dbReference type="PIRSF" id="PIRSF000538">
    <property type="entry name" value="GlpK"/>
    <property type="match status" value="1"/>
</dbReference>
<feature type="binding site" evidence="9">
    <location>
        <position position="265"/>
    </location>
    <ligand>
        <name>ATP</name>
        <dbReference type="ChEBI" id="CHEBI:30616"/>
    </ligand>
</feature>
<protein>
    <recommendedName>
        <fullName evidence="9">Glycerol kinase</fullName>
        <ecNumber evidence="9">2.7.1.30</ecNumber>
    </recommendedName>
    <alternativeName>
        <fullName evidence="9">ATP:glycerol 3-phosphotransferase</fullName>
    </alternativeName>
    <alternativeName>
        <fullName evidence="9">Glycerokinase</fullName>
        <shortName evidence="9">GK</shortName>
    </alternativeName>
</protein>
<feature type="binding site" evidence="9">
    <location>
        <position position="244"/>
    </location>
    <ligand>
        <name>glycerol</name>
        <dbReference type="ChEBI" id="CHEBI:17754"/>
    </ligand>
</feature>
<comment type="catalytic activity">
    <reaction evidence="8 9">
        <text>glycerol + ATP = sn-glycerol 3-phosphate + ADP + H(+)</text>
        <dbReference type="Rhea" id="RHEA:21644"/>
        <dbReference type="ChEBI" id="CHEBI:15378"/>
        <dbReference type="ChEBI" id="CHEBI:17754"/>
        <dbReference type="ChEBI" id="CHEBI:30616"/>
        <dbReference type="ChEBI" id="CHEBI:57597"/>
        <dbReference type="ChEBI" id="CHEBI:456216"/>
        <dbReference type="EC" id="2.7.1.30"/>
    </reaction>
</comment>
<dbReference type="HAMAP" id="MF_00186">
    <property type="entry name" value="Glycerol_kin"/>
    <property type="match status" value="1"/>
</dbReference>
<dbReference type="CDD" id="cd07786">
    <property type="entry name" value="FGGY_EcGK_like"/>
    <property type="match status" value="1"/>
</dbReference>
<feature type="binding site" evidence="9">
    <location>
        <position position="308"/>
    </location>
    <ligand>
        <name>ADP</name>
        <dbReference type="ChEBI" id="CHEBI:456216"/>
    </ligand>
</feature>
<dbReference type="STRING" id="464029.SAMN02982989_4448"/>
<dbReference type="InterPro" id="IPR018485">
    <property type="entry name" value="FGGY_C"/>
</dbReference>
<dbReference type="GO" id="GO:0019563">
    <property type="term" value="P:glycerol catabolic process"/>
    <property type="evidence" value="ECO:0007669"/>
    <property type="project" value="UniProtKB-UniRule"/>
</dbReference>
<dbReference type="InterPro" id="IPR005999">
    <property type="entry name" value="Glycerol_kin"/>
</dbReference>
<dbReference type="PROSITE" id="PS00445">
    <property type="entry name" value="FGGY_KINASES_2"/>
    <property type="match status" value="1"/>
</dbReference>
<feature type="binding site" evidence="9">
    <location>
        <position position="16"/>
    </location>
    <ligand>
        <name>ADP</name>
        <dbReference type="ChEBI" id="CHEBI:456216"/>
    </ligand>
</feature>
<dbReference type="NCBIfam" id="NF000756">
    <property type="entry name" value="PRK00047.1"/>
    <property type="match status" value="1"/>
</dbReference>
<feature type="binding site" evidence="9">
    <location>
        <position position="83"/>
    </location>
    <ligand>
        <name>glycerol</name>
        <dbReference type="ChEBI" id="CHEBI:17754"/>
    </ligand>
</feature>
<comment type="caution">
    <text evidence="9">Lacks conserved residue(s) required for the propagation of feature annotation.</text>
</comment>
<dbReference type="SUPFAM" id="SSF53067">
    <property type="entry name" value="Actin-like ATPase domain"/>
    <property type="match status" value="2"/>
</dbReference>
<dbReference type="OrthoDB" id="9805576at2"/>
<feature type="binding site" evidence="9">
    <location>
        <position position="82"/>
    </location>
    <ligand>
        <name>sn-glycerol 3-phosphate</name>
        <dbReference type="ChEBI" id="CHEBI:57597"/>
    </ligand>
</feature>
<accession>A0A1X7GUM9</accession>
<evidence type="ECO:0000313" key="14">
    <source>
        <dbReference type="Proteomes" id="UP000192903"/>
    </source>
</evidence>
<feature type="binding site" evidence="9">
    <location>
        <position position="411"/>
    </location>
    <ligand>
        <name>ADP</name>
        <dbReference type="ChEBI" id="CHEBI:456216"/>
    </ligand>
</feature>
<evidence type="ECO:0000256" key="2">
    <source>
        <dbReference type="ARBA" id="ARBA00009156"/>
    </source>
</evidence>
<feature type="binding site" evidence="9">
    <location>
        <position position="82"/>
    </location>
    <ligand>
        <name>glycerol</name>
        <dbReference type="ChEBI" id="CHEBI:17754"/>
    </ligand>
</feature>
<dbReference type="EMBL" id="FXAF01000011">
    <property type="protein sequence ID" value="SMF75015.1"/>
    <property type="molecule type" value="Genomic_DNA"/>
</dbReference>
<dbReference type="FunFam" id="3.30.420.40:FF:000008">
    <property type="entry name" value="Glycerol kinase"/>
    <property type="match status" value="1"/>
</dbReference>
<dbReference type="PANTHER" id="PTHR10196">
    <property type="entry name" value="SUGAR KINASE"/>
    <property type="match status" value="1"/>
</dbReference>
<feature type="binding site" evidence="9">
    <location>
        <position position="12"/>
    </location>
    <ligand>
        <name>ATP</name>
        <dbReference type="ChEBI" id="CHEBI:30616"/>
    </ligand>
</feature>
<dbReference type="Pfam" id="PF02782">
    <property type="entry name" value="FGGY_C"/>
    <property type="match status" value="1"/>
</dbReference>
<dbReference type="NCBIfam" id="TIGR01311">
    <property type="entry name" value="glycerol_kin"/>
    <property type="match status" value="1"/>
</dbReference>
<dbReference type="GO" id="GO:0005829">
    <property type="term" value="C:cytosol"/>
    <property type="evidence" value="ECO:0007669"/>
    <property type="project" value="TreeGrafter"/>
</dbReference>
<dbReference type="AlphaFoldDB" id="A0A1X7GUM9"/>
<keyword evidence="5 9" id="KW-0418">Kinase</keyword>
<feature type="domain" description="Carbohydrate kinase FGGY C-terminal" evidence="12">
    <location>
        <begin position="260"/>
        <end position="448"/>
    </location>
</feature>
<dbReference type="Gene3D" id="3.30.420.40">
    <property type="match status" value="2"/>
</dbReference>
<organism evidence="13 14">
    <name type="scientific">Xaviernesmea oryzae</name>
    <dbReference type="NCBI Taxonomy" id="464029"/>
    <lineage>
        <taxon>Bacteria</taxon>
        <taxon>Pseudomonadati</taxon>
        <taxon>Pseudomonadota</taxon>
        <taxon>Alphaproteobacteria</taxon>
        <taxon>Hyphomicrobiales</taxon>
        <taxon>Rhizobiaceae</taxon>
        <taxon>Rhizobium/Agrobacterium group</taxon>
        <taxon>Xaviernesmea</taxon>
    </lineage>
</organism>
<evidence type="ECO:0000259" key="11">
    <source>
        <dbReference type="Pfam" id="PF00370"/>
    </source>
</evidence>
<proteinExistence type="inferred from homology"/>
<feature type="domain" description="Carbohydrate kinase FGGY N-terminal" evidence="11">
    <location>
        <begin position="4"/>
        <end position="250"/>
    </location>
</feature>
<comment type="function">
    <text evidence="9">Key enzyme in the regulation of glycerol uptake and metabolism. Catalyzes the phosphorylation of glycerol to yield sn-glycerol 3-phosphate.</text>
</comment>
<feature type="binding site" evidence="9">
    <location>
        <position position="134"/>
    </location>
    <ligand>
        <name>sn-glycerol 3-phosphate</name>
        <dbReference type="ChEBI" id="CHEBI:57597"/>
    </ligand>
</feature>
<evidence type="ECO:0000256" key="9">
    <source>
        <dbReference type="HAMAP-Rule" id="MF_00186"/>
    </source>
</evidence>
<evidence type="ECO:0000256" key="7">
    <source>
        <dbReference type="ARBA" id="ARBA00022840"/>
    </source>
</evidence>
<evidence type="ECO:0000256" key="3">
    <source>
        <dbReference type="ARBA" id="ARBA00022679"/>
    </source>
</evidence>
<feature type="binding site" evidence="9">
    <location>
        <position position="312"/>
    </location>
    <ligand>
        <name>ATP</name>
        <dbReference type="ChEBI" id="CHEBI:30616"/>
    </ligand>
</feature>
<comment type="similarity">
    <text evidence="2 9 10">Belongs to the FGGY kinase family.</text>
</comment>
<evidence type="ECO:0000313" key="13">
    <source>
        <dbReference type="EMBL" id="SMF75015.1"/>
    </source>
</evidence>
<feature type="binding site" evidence="9">
    <location>
        <position position="13"/>
    </location>
    <ligand>
        <name>ATP</name>
        <dbReference type="ChEBI" id="CHEBI:30616"/>
    </ligand>
</feature>
<evidence type="ECO:0000256" key="8">
    <source>
        <dbReference type="ARBA" id="ARBA00052101"/>
    </source>
</evidence>
<feature type="binding site" evidence="9">
    <location>
        <position position="12"/>
    </location>
    <ligand>
        <name>sn-glycerol 3-phosphate</name>
        <dbReference type="ChEBI" id="CHEBI:57597"/>
    </ligand>
</feature>
<feature type="binding site" evidence="9">
    <location>
        <position position="243"/>
    </location>
    <ligand>
        <name>glycerol</name>
        <dbReference type="ChEBI" id="CHEBI:17754"/>
    </ligand>
</feature>
<keyword evidence="6 9" id="KW-0319">Glycerol metabolism</keyword>
<name>A0A1X7GUM9_9HYPH</name>
<dbReference type="GO" id="GO:0005524">
    <property type="term" value="F:ATP binding"/>
    <property type="evidence" value="ECO:0007669"/>
    <property type="project" value="UniProtKB-UniRule"/>
</dbReference>
<evidence type="ECO:0000256" key="10">
    <source>
        <dbReference type="RuleBase" id="RU003733"/>
    </source>
</evidence>
<dbReference type="Proteomes" id="UP000192903">
    <property type="component" value="Unassembled WGS sequence"/>
</dbReference>
<dbReference type="InterPro" id="IPR043129">
    <property type="entry name" value="ATPase_NBD"/>
</dbReference>
<dbReference type="FunFam" id="3.30.420.40:FF:000007">
    <property type="entry name" value="Glycerol kinase"/>
    <property type="match status" value="1"/>
</dbReference>
<evidence type="ECO:0000256" key="4">
    <source>
        <dbReference type="ARBA" id="ARBA00022741"/>
    </source>
</evidence>
<gene>
    <name evidence="9" type="primary">glpK</name>
    <name evidence="13" type="ORF">SAMN02982989_4448</name>
</gene>
<dbReference type="UniPathway" id="UPA00618">
    <property type="reaction ID" value="UER00672"/>
</dbReference>
<dbReference type="PANTHER" id="PTHR10196:SF78">
    <property type="entry name" value="GLYCEROL KINASE"/>
    <property type="match status" value="1"/>
</dbReference>
<comment type="activity regulation">
    <text evidence="9">Inhibited by fructose 1,6-bisphosphate (FBP).</text>
</comment>
<feature type="binding site" evidence="9">
    <location>
        <position position="12"/>
    </location>
    <ligand>
        <name>ADP</name>
        <dbReference type="ChEBI" id="CHEBI:456216"/>
    </ligand>
</feature>
<evidence type="ECO:0000256" key="6">
    <source>
        <dbReference type="ARBA" id="ARBA00022798"/>
    </source>
</evidence>